<feature type="transmembrane region" description="Helical" evidence="1">
    <location>
        <begin position="15"/>
        <end position="34"/>
    </location>
</feature>
<dbReference type="RefSeq" id="WP_192539278.1">
    <property type="nucleotide sequence ID" value="NZ_RRZB01000048.1"/>
</dbReference>
<evidence type="ECO:0000256" key="1">
    <source>
        <dbReference type="SAM" id="Phobius"/>
    </source>
</evidence>
<evidence type="ECO:0000313" key="3">
    <source>
        <dbReference type="Proteomes" id="UP001645038"/>
    </source>
</evidence>
<comment type="caution">
    <text evidence="2">The sequence shown here is derived from an EMBL/GenBank/DDBJ whole genome shotgun (WGS) entry which is preliminary data.</text>
</comment>
<organism evidence="2 3">
    <name type="scientific">Halomonas colorata</name>
    <dbReference type="NCBI Taxonomy" id="2742615"/>
    <lineage>
        <taxon>Bacteria</taxon>
        <taxon>Pseudomonadati</taxon>
        <taxon>Pseudomonadota</taxon>
        <taxon>Gammaproteobacteria</taxon>
        <taxon>Oceanospirillales</taxon>
        <taxon>Halomonadaceae</taxon>
        <taxon>Halomonas</taxon>
    </lineage>
</organism>
<protein>
    <submittedName>
        <fullName evidence="2">Uncharacterized protein</fullName>
    </submittedName>
</protein>
<keyword evidence="1" id="KW-1133">Transmembrane helix</keyword>
<name>A0ABR9G1N9_9GAMM</name>
<gene>
    <name evidence="2" type="ORF">EI547_15385</name>
</gene>
<keyword evidence="3" id="KW-1185">Reference proteome</keyword>
<dbReference type="EMBL" id="RRZB01000048">
    <property type="protein sequence ID" value="MBE0464823.1"/>
    <property type="molecule type" value="Genomic_DNA"/>
</dbReference>
<keyword evidence="1" id="KW-0812">Transmembrane</keyword>
<sequence length="114" mass="12669">MNMEHLYNVFANTPWWFVCALIFCGFGFACWHQWKTVADRRKVTSFEANSNGSKIKKSLGKIEVIVGIVSGVIGSIIGVIQIGIFFGWWPKVLGSEESAAFIKSNVGFFLALFG</sequence>
<evidence type="ECO:0000313" key="2">
    <source>
        <dbReference type="EMBL" id="MBE0464823.1"/>
    </source>
</evidence>
<reference evidence="2 3" key="1">
    <citation type="submission" date="2020-07" db="EMBL/GenBank/DDBJ databases">
        <title>Halophilic bacteria isolated from french cheeses.</title>
        <authorList>
            <person name="Kothe C.I."/>
            <person name="Farah-Kraiem B."/>
            <person name="Renault P."/>
            <person name="Dridi B."/>
        </authorList>
    </citation>
    <scope>NUCLEOTIDE SEQUENCE [LARGE SCALE GENOMIC DNA]</scope>
    <source>
        <strain evidence="2 3">FME20</strain>
    </source>
</reference>
<accession>A0ABR9G1N9</accession>
<proteinExistence type="predicted"/>
<dbReference type="Proteomes" id="UP001645038">
    <property type="component" value="Unassembled WGS sequence"/>
</dbReference>
<keyword evidence="1" id="KW-0472">Membrane</keyword>
<feature type="transmembrane region" description="Helical" evidence="1">
    <location>
        <begin position="64"/>
        <end position="89"/>
    </location>
</feature>